<dbReference type="EMBL" id="PQFF01000159">
    <property type="protein sequence ID" value="RHZ77894.1"/>
    <property type="molecule type" value="Genomic_DNA"/>
</dbReference>
<evidence type="ECO:0000313" key="2">
    <source>
        <dbReference type="Proteomes" id="UP000266861"/>
    </source>
</evidence>
<dbReference type="Proteomes" id="UP000266861">
    <property type="component" value="Unassembled WGS sequence"/>
</dbReference>
<sequence length="103" mass="12099">MYISSFDLSSVPENGEKRKFHFSILLHTTQCIKPDFNAICQYKATMSSEPVTPSSIYFDEEIMTRTMGDVTKLIDYLRRHEDLDLIESDFKIFRNERISGRDH</sequence>
<proteinExistence type="predicted"/>
<gene>
    <name evidence="1" type="ORF">Glove_169g60</name>
</gene>
<evidence type="ECO:0000313" key="1">
    <source>
        <dbReference type="EMBL" id="RHZ77894.1"/>
    </source>
</evidence>
<organism evidence="1 2">
    <name type="scientific">Diversispora epigaea</name>
    <dbReference type="NCBI Taxonomy" id="1348612"/>
    <lineage>
        <taxon>Eukaryota</taxon>
        <taxon>Fungi</taxon>
        <taxon>Fungi incertae sedis</taxon>
        <taxon>Mucoromycota</taxon>
        <taxon>Glomeromycotina</taxon>
        <taxon>Glomeromycetes</taxon>
        <taxon>Diversisporales</taxon>
        <taxon>Diversisporaceae</taxon>
        <taxon>Diversispora</taxon>
    </lineage>
</organism>
<dbReference type="AlphaFoldDB" id="A0A397IXR3"/>
<protein>
    <submittedName>
        <fullName evidence="1">Uncharacterized protein</fullName>
    </submittedName>
</protein>
<comment type="caution">
    <text evidence="1">The sequence shown here is derived from an EMBL/GenBank/DDBJ whole genome shotgun (WGS) entry which is preliminary data.</text>
</comment>
<dbReference type="OrthoDB" id="10572439at2759"/>
<keyword evidence="2" id="KW-1185">Reference proteome</keyword>
<reference evidence="1 2" key="1">
    <citation type="submission" date="2018-08" db="EMBL/GenBank/DDBJ databases">
        <title>Genome and evolution of the arbuscular mycorrhizal fungus Diversispora epigaea (formerly Glomus versiforme) and its bacterial endosymbionts.</title>
        <authorList>
            <person name="Sun X."/>
            <person name="Fei Z."/>
            <person name="Harrison M."/>
        </authorList>
    </citation>
    <scope>NUCLEOTIDE SEQUENCE [LARGE SCALE GENOMIC DNA]</scope>
    <source>
        <strain evidence="1 2">IT104</strain>
    </source>
</reference>
<name>A0A397IXR3_9GLOM</name>
<accession>A0A397IXR3</accession>